<evidence type="ECO:0000313" key="1">
    <source>
        <dbReference type="EMBL" id="CAK7346322.1"/>
    </source>
</evidence>
<protein>
    <submittedName>
        <fullName evidence="1">Uncharacterized protein</fullName>
    </submittedName>
</protein>
<gene>
    <name evidence="1" type="ORF">DCAF_LOCUS18998</name>
</gene>
<organism evidence="1 2">
    <name type="scientific">Dovyalis caffra</name>
    <dbReference type="NCBI Taxonomy" id="77055"/>
    <lineage>
        <taxon>Eukaryota</taxon>
        <taxon>Viridiplantae</taxon>
        <taxon>Streptophyta</taxon>
        <taxon>Embryophyta</taxon>
        <taxon>Tracheophyta</taxon>
        <taxon>Spermatophyta</taxon>
        <taxon>Magnoliopsida</taxon>
        <taxon>eudicotyledons</taxon>
        <taxon>Gunneridae</taxon>
        <taxon>Pentapetalae</taxon>
        <taxon>rosids</taxon>
        <taxon>fabids</taxon>
        <taxon>Malpighiales</taxon>
        <taxon>Salicaceae</taxon>
        <taxon>Flacourtieae</taxon>
        <taxon>Dovyalis</taxon>
    </lineage>
</organism>
<comment type="caution">
    <text evidence="1">The sequence shown here is derived from an EMBL/GenBank/DDBJ whole genome shotgun (WGS) entry which is preliminary data.</text>
</comment>
<reference evidence="1 2" key="1">
    <citation type="submission" date="2024-01" db="EMBL/GenBank/DDBJ databases">
        <authorList>
            <person name="Waweru B."/>
        </authorList>
    </citation>
    <scope>NUCLEOTIDE SEQUENCE [LARGE SCALE GENOMIC DNA]</scope>
</reference>
<dbReference type="Proteomes" id="UP001314170">
    <property type="component" value="Unassembled WGS sequence"/>
</dbReference>
<sequence>MENPKSLTKVSPKMATLSRRSSLIVWKSRYDPALFYTSSVSAKAPSSQME</sequence>
<proteinExistence type="predicted"/>
<name>A0AAV1S616_9ROSI</name>
<accession>A0AAV1S616</accession>
<dbReference type="EMBL" id="CAWUPB010001173">
    <property type="protein sequence ID" value="CAK7346322.1"/>
    <property type="molecule type" value="Genomic_DNA"/>
</dbReference>
<keyword evidence="2" id="KW-1185">Reference proteome</keyword>
<evidence type="ECO:0000313" key="2">
    <source>
        <dbReference type="Proteomes" id="UP001314170"/>
    </source>
</evidence>
<dbReference type="AlphaFoldDB" id="A0AAV1S616"/>